<evidence type="ECO:0000313" key="10">
    <source>
        <dbReference type="EMBL" id="HJA70076.1"/>
    </source>
</evidence>
<feature type="domain" description="Mechanosensitive ion channel MscS C-terminal" evidence="9">
    <location>
        <begin position="183"/>
        <end position="265"/>
    </location>
</feature>
<keyword evidence="6 7" id="KW-0472">Membrane</keyword>
<evidence type="ECO:0000256" key="5">
    <source>
        <dbReference type="ARBA" id="ARBA00022989"/>
    </source>
</evidence>
<gene>
    <name evidence="10" type="ORF">IAA07_00670</name>
</gene>
<dbReference type="SUPFAM" id="SSF50182">
    <property type="entry name" value="Sm-like ribonucleoproteins"/>
    <property type="match status" value="1"/>
</dbReference>
<dbReference type="SUPFAM" id="SSF82861">
    <property type="entry name" value="Mechanosensitive channel protein MscS (YggB), transmembrane region"/>
    <property type="match status" value="1"/>
</dbReference>
<dbReference type="AlphaFoldDB" id="A0A9D2KNL3"/>
<dbReference type="InterPro" id="IPR008910">
    <property type="entry name" value="MSC_TM_helix"/>
</dbReference>
<dbReference type="PANTHER" id="PTHR30221:SF1">
    <property type="entry name" value="SMALL-CONDUCTANCE MECHANOSENSITIVE CHANNEL"/>
    <property type="match status" value="1"/>
</dbReference>
<dbReference type="Gene3D" id="3.30.70.100">
    <property type="match status" value="1"/>
</dbReference>
<dbReference type="GO" id="GO:0005886">
    <property type="term" value="C:plasma membrane"/>
    <property type="evidence" value="ECO:0007669"/>
    <property type="project" value="UniProtKB-SubCell"/>
</dbReference>
<feature type="transmembrane region" description="Helical" evidence="7">
    <location>
        <begin position="20"/>
        <end position="42"/>
    </location>
</feature>
<evidence type="ECO:0000256" key="6">
    <source>
        <dbReference type="ARBA" id="ARBA00023136"/>
    </source>
</evidence>
<proteinExistence type="inferred from homology"/>
<dbReference type="GO" id="GO:0008381">
    <property type="term" value="F:mechanosensitive monoatomic ion channel activity"/>
    <property type="evidence" value="ECO:0007669"/>
    <property type="project" value="InterPro"/>
</dbReference>
<dbReference type="InterPro" id="IPR006685">
    <property type="entry name" value="MscS_channel_2nd"/>
</dbReference>
<dbReference type="SUPFAM" id="SSF82689">
    <property type="entry name" value="Mechanosensitive channel protein MscS (YggB), C-terminal domain"/>
    <property type="match status" value="1"/>
</dbReference>
<comment type="similarity">
    <text evidence="2">Belongs to the MscS (TC 1.A.23) family.</text>
</comment>
<dbReference type="InterPro" id="IPR045275">
    <property type="entry name" value="MscS_archaea/bacteria_type"/>
</dbReference>
<dbReference type="PANTHER" id="PTHR30221">
    <property type="entry name" value="SMALL-CONDUCTANCE MECHANOSENSITIVE CHANNEL"/>
    <property type="match status" value="1"/>
</dbReference>
<dbReference type="Pfam" id="PF05552">
    <property type="entry name" value="MS_channel_1st_1"/>
    <property type="match status" value="1"/>
</dbReference>
<evidence type="ECO:0000256" key="4">
    <source>
        <dbReference type="ARBA" id="ARBA00022692"/>
    </source>
</evidence>
<keyword evidence="4 7" id="KW-0812">Transmembrane</keyword>
<protein>
    <submittedName>
        <fullName evidence="10">Mechanosensitive ion channel family protein</fullName>
    </submittedName>
</protein>
<dbReference type="EMBL" id="DWZA01000004">
    <property type="protein sequence ID" value="HJA70076.1"/>
    <property type="molecule type" value="Genomic_DNA"/>
</dbReference>
<organism evidence="10 11">
    <name type="scientific">Candidatus Lachnoclostridium stercoravium</name>
    <dbReference type="NCBI Taxonomy" id="2838633"/>
    <lineage>
        <taxon>Bacteria</taxon>
        <taxon>Bacillati</taxon>
        <taxon>Bacillota</taxon>
        <taxon>Clostridia</taxon>
        <taxon>Lachnospirales</taxon>
        <taxon>Lachnospiraceae</taxon>
    </lineage>
</organism>
<reference evidence="10" key="1">
    <citation type="journal article" date="2021" name="PeerJ">
        <title>Extensive microbial diversity within the chicken gut microbiome revealed by metagenomics and culture.</title>
        <authorList>
            <person name="Gilroy R."/>
            <person name="Ravi A."/>
            <person name="Getino M."/>
            <person name="Pursley I."/>
            <person name="Horton D.L."/>
            <person name="Alikhan N.F."/>
            <person name="Baker D."/>
            <person name="Gharbi K."/>
            <person name="Hall N."/>
            <person name="Watson M."/>
            <person name="Adriaenssens E.M."/>
            <person name="Foster-Nyarko E."/>
            <person name="Jarju S."/>
            <person name="Secka A."/>
            <person name="Antonio M."/>
            <person name="Oren A."/>
            <person name="Chaudhuri R.R."/>
            <person name="La Ragione R."/>
            <person name="Hildebrand F."/>
            <person name="Pallen M.J."/>
        </authorList>
    </citation>
    <scope>NUCLEOTIDE SEQUENCE</scope>
    <source>
        <strain evidence="10">CHK178-16964</strain>
    </source>
</reference>
<feature type="transmembrane region" description="Helical" evidence="7">
    <location>
        <begin position="62"/>
        <end position="82"/>
    </location>
</feature>
<dbReference type="Gene3D" id="1.10.287.1260">
    <property type="match status" value="1"/>
</dbReference>
<evidence type="ECO:0000256" key="7">
    <source>
        <dbReference type="SAM" id="Phobius"/>
    </source>
</evidence>
<evidence type="ECO:0000313" key="11">
    <source>
        <dbReference type="Proteomes" id="UP000823900"/>
    </source>
</evidence>
<dbReference type="Pfam" id="PF00924">
    <property type="entry name" value="MS_channel_2nd"/>
    <property type="match status" value="1"/>
</dbReference>
<dbReference type="InterPro" id="IPR023408">
    <property type="entry name" value="MscS_beta-dom_sf"/>
</dbReference>
<sequence length="285" mass="31577">MEGEIQSGVIMDLLKSWQPGLAAFGLQLAAAVLILVIGLKVVNMIRRMIARSFEKIDMELSLRRFLLSLIQFVLYGIVIFMAAERLGVKSSSIIALFGSAGLTVGLALQGSLSNFAGGILILVMRPFKVGDYIVCEDGEGTVSMIGLVYTVLQTADNQRTVIPNGSLSNSPLTNVTAQEKRRVDIRVGIGYSSDLKKAKSIMEKIYREHPMILRDEPIDVFVDELGDSAVMLGGRGWTETDNYWRTRWDILEAVKIAFDEAGIEIPFQQLDVHMISNMKEETERS</sequence>
<dbReference type="InterPro" id="IPR010920">
    <property type="entry name" value="LSM_dom_sf"/>
</dbReference>
<dbReference type="InterPro" id="IPR011014">
    <property type="entry name" value="MscS_channel_TM-2"/>
</dbReference>
<evidence type="ECO:0000256" key="2">
    <source>
        <dbReference type="ARBA" id="ARBA00008017"/>
    </source>
</evidence>
<keyword evidence="3" id="KW-1003">Cell membrane</keyword>
<comment type="subcellular location">
    <subcellularLocation>
        <location evidence="1">Cell membrane</location>
        <topology evidence="1">Multi-pass membrane protein</topology>
    </subcellularLocation>
</comment>
<evidence type="ECO:0000259" key="9">
    <source>
        <dbReference type="Pfam" id="PF21082"/>
    </source>
</evidence>
<dbReference type="InterPro" id="IPR049278">
    <property type="entry name" value="MS_channel_C"/>
</dbReference>
<dbReference type="InterPro" id="IPR011066">
    <property type="entry name" value="MscS_channel_C_sf"/>
</dbReference>
<evidence type="ECO:0000256" key="3">
    <source>
        <dbReference type="ARBA" id="ARBA00022475"/>
    </source>
</evidence>
<reference evidence="10" key="2">
    <citation type="submission" date="2021-04" db="EMBL/GenBank/DDBJ databases">
        <authorList>
            <person name="Gilroy R."/>
        </authorList>
    </citation>
    <scope>NUCLEOTIDE SEQUENCE</scope>
    <source>
        <strain evidence="10">CHK178-16964</strain>
    </source>
</reference>
<dbReference type="Proteomes" id="UP000823900">
    <property type="component" value="Unassembled WGS sequence"/>
</dbReference>
<evidence type="ECO:0000256" key="1">
    <source>
        <dbReference type="ARBA" id="ARBA00004651"/>
    </source>
</evidence>
<dbReference type="Pfam" id="PF21082">
    <property type="entry name" value="MS_channel_3rd"/>
    <property type="match status" value="1"/>
</dbReference>
<comment type="caution">
    <text evidence="10">The sequence shown here is derived from an EMBL/GenBank/DDBJ whole genome shotgun (WGS) entry which is preliminary data.</text>
</comment>
<feature type="transmembrane region" description="Helical" evidence="7">
    <location>
        <begin position="94"/>
        <end position="123"/>
    </location>
</feature>
<name>A0A9D2KNL3_9FIRM</name>
<feature type="domain" description="Mechanosensitive ion channel MscS" evidence="8">
    <location>
        <begin position="111"/>
        <end position="176"/>
    </location>
</feature>
<accession>A0A9D2KNL3</accession>
<evidence type="ECO:0000259" key="8">
    <source>
        <dbReference type="Pfam" id="PF00924"/>
    </source>
</evidence>
<keyword evidence="5 7" id="KW-1133">Transmembrane helix</keyword>
<dbReference type="Gene3D" id="2.30.30.60">
    <property type="match status" value="1"/>
</dbReference>